<keyword evidence="2" id="KW-1185">Reference proteome</keyword>
<proteinExistence type="predicted"/>
<dbReference type="EMBL" id="BMAT01012579">
    <property type="protein sequence ID" value="GFR94943.1"/>
    <property type="molecule type" value="Genomic_DNA"/>
</dbReference>
<sequence>MVEDLAEKINASFSSEAKSAYFSKEQITLHPIAMYYKDGDYQLVRHTLMYISDNLHDGHQLMNHFKQHVGVSPSRSFCPICLTFSLPYFMLASGLRPTTFSKHHVATESDRHTAATITTGYCYHVIM</sequence>
<name>A0AAV4H9I3_9GAST</name>
<gene>
    <name evidence="1" type="ORF">ElyMa_006262100</name>
</gene>
<accession>A0AAV4H9I3</accession>
<reference evidence="1 2" key="1">
    <citation type="journal article" date="2021" name="Elife">
        <title>Chloroplast acquisition without the gene transfer in kleptoplastic sea slugs, Plakobranchus ocellatus.</title>
        <authorList>
            <person name="Maeda T."/>
            <person name="Takahashi S."/>
            <person name="Yoshida T."/>
            <person name="Shimamura S."/>
            <person name="Takaki Y."/>
            <person name="Nagai Y."/>
            <person name="Toyoda A."/>
            <person name="Suzuki Y."/>
            <person name="Arimoto A."/>
            <person name="Ishii H."/>
            <person name="Satoh N."/>
            <person name="Nishiyama T."/>
            <person name="Hasebe M."/>
            <person name="Maruyama T."/>
            <person name="Minagawa J."/>
            <person name="Obokata J."/>
            <person name="Shigenobu S."/>
        </authorList>
    </citation>
    <scope>NUCLEOTIDE SEQUENCE [LARGE SCALE GENOMIC DNA]</scope>
</reference>
<organism evidence="1 2">
    <name type="scientific">Elysia marginata</name>
    <dbReference type="NCBI Taxonomy" id="1093978"/>
    <lineage>
        <taxon>Eukaryota</taxon>
        <taxon>Metazoa</taxon>
        <taxon>Spiralia</taxon>
        <taxon>Lophotrochozoa</taxon>
        <taxon>Mollusca</taxon>
        <taxon>Gastropoda</taxon>
        <taxon>Heterobranchia</taxon>
        <taxon>Euthyneura</taxon>
        <taxon>Panpulmonata</taxon>
        <taxon>Sacoglossa</taxon>
        <taxon>Placobranchoidea</taxon>
        <taxon>Plakobranchidae</taxon>
        <taxon>Elysia</taxon>
    </lineage>
</organism>
<dbReference type="AlphaFoldDB" id="A0AAV4H9I3"/>
<protein>
    <submittedName>
        <fullName evidence="1">Uncharacterized protein</fullName>
    </submittedName>
</protein>
<evidence type="ECO:0000313" key="2">
    <source>
        <dbReference type="Proteomes" id="UP000762676"/>
    </source>
</evidence>
<comment type="caution">
    <text evidence="1">The sequence shown here is derived from an EMBL/GenBank/DDBJ whole genome shotgun (WGS) entry which is preliminary data.</text>
</comment>
<dbReference type="Proteomes" id="UP000762676">
    <property type="component" value="Unassembled WGS sequence"/>
</dbReference>
<evidence type="ECO:0000313" key="1">
    <source>
        <dbReference type="EMBL" id="GFR94943.1"/>
    </source>
</evidence>